<evidence type="ECO:0000313" key="2">
    <source>
        <dbReference type="EMBL" id="MBB5689329.1"/>
    </source>
</evidence>
<dbReference type="EMBL" id="JACIJE010000003">
    <property type="protein sequence ID" value="MBB5689329.1"/>
    <property type="molecule type" value="Genomic_DNA"/>
</dbReference>
<gene>
    <name evidence="2" type="ORF">FHS88_001454</name>
</gene>
<evidence type="ECO:0000256" key="1">
    <source>
        <dbReference type="SAM" id="MobiDB-lite"/>
    </source>
</evidence>
<evidence type="ECO:0000313" key="3">
    <source>
        <dbReference type="Proteomes" id="UP000562254"/>
    </source>
</evidence>
<feature type="compositionally biased region" description="Low complexity" evidence="1">
    <location>
        <begin position="8"/>
        <end position="24"/>
    </location>
</feature>
<dbReference type="AlphaFoldDB" id="A0A840XRM8"/>
<organism evidence="2 3">
    <name type="scientific">Neoroseomonas alkaliterrae</name>
    <dbReference type="NCBI Taxonomy" id="1452450"/>
    <lineage>
        <taxon>Bacteria</taxon>
        <taxon>Pseudomonadati</taxon>
        <taxon>Pseudomonadota</taxon>
        <taxon>Alphaproteobacteria</taxon>
        <taxon>Acetobacterales</taxon>
        <taxon>Acetobacteraceae</taxon>
        <taxon>Neoroseomonas</taxon>
    </lineage>
</organism>
<comment type="caution">
    <text evidence="2">The sequence shown here is derived from an EMBL/GenBank/DDBJ whole genome shotgun (WGS) entry which is preliminary data.</text>
</comment>
<protein>
    <submittedName>
        <fullName evidence="2">Uncharacterized protein</fullName>
    </submittedName>
</protein>
<dbReference type="Proteomes" id="UP000562254">
    <property type="component" value="Unassembled WGS sequence"/>
</dbReference>
<proteinExistence type="predicted"/>
<accession>A0A840XRM8</accession>
<dbReference type="RefSeq" id="WP_184483021.1">
    <property type="nucleotide sequence ID" value="NZ_JAAEDJ010000251.1"/>
</dbReference>
<reference evidence="2 3" key="1">
    <citation type="submission" date="2020-08" db="EMBL/GenBank/DDBJ databases">
        <title>Genomic Encyclopedia of Type Strains, Phase IV (KMG-IV): sequencing the most valuable type-strain genomes for metagenomic binning, comparative biology and taxonomic classification.</title>
        <authorList>
            <person name="Goeker M."/>
        </authorList>
    </citation>
    <scope>NUCLEOTIDE SEQUENCE [LARGE SCALE GENOMIC DNA]</scope>
    <source>
        <strain evidence="2 3">DSM 25895</strain>
    </source>
</reference>
<sequence length="45" mass="4724">MTIRNRSPRAIPARSIPAASAAAPQPLGTSLTQAEIRQIVLDILG</sequence>
<keyword evidence="3" id="KW-1185">Reference proteome</keyword>
<name>A0A840XRM8_9PROT</name>
<feature type="region of interest" description="Disordered" evidence="1">
    <location>
        <begin position="1"/>
        <end position="24"/>
    </location>
</feature>